<evidence type="ECO:0000259" key="1">
    <source>
        <dbReference type="Pfam" id="PF05183"/>
    </source>
</evidence>
<organism evidence="2">
    <name type="scientific">Paenibacillus sp. SYP-B3998</name>
    <dbReference type="NCBI Taxonomy" id="2678564"/>
    <lineage>
        <taxon>Bacteria</taxon>
        <taxon>Bacillati</taxon>
        <taxon>Bacillota</taxon>
        <taxon>Bacilli</taxon>
        <taxon>Bacillales</taxon>
        <taxon>Paenibacillaceae</taxon>
        <taxon>Paenibacillus</taxon>
    </lineage>
</organism>
<comment type="caution">
    <text evidence="2">The sequence shown here is derived from an EMBL/GenBank/DDBJ whole genome shotgun (WGS) entry which is preliminary data.</text>
</comment>
<dbReference type="AlphaFoldDB" id="A0A6G4A1G3"/>
<dbReference type="InterPro" id="IPR057596">
    <property type="entry name" value="RDRP_core"/>
</dbReference>
<name>A0A6G4A1G3_9BACL</name>
<reference evidence="2" key="1">
    <citation type="submission" date="2020-02" db="EMBL/GenBank/DDBJ databases">
        <authorList>
            <person name="Shen X.-R."/>
            <person name="Zhang Y.-X."/>
        </authorList>
    </citation>
    <scope>NUCLEOTIDE SEQUENCE</scope>
    <source>
        <strain evidence="2">SYP-B3998</strain>
    </source>
</reference>
<dbReference type="GO" id="GO:0003968">
    <property type="term" value="F:RNA-directed RNA polymerase activity"/>
    <property type="evidence" value="ECO:0007669"/>
    <property type="project" value="InterPro"/>
</dbReference>
<evidence type="ECO:0000313" key="2">
    <source>
        <dbReference type="EMBL" id="NEW08215.1"/>
    </source>
</evidence>
<protein>
    <recommendedName>
        <fullName evidence="1">RDRP core domain-containing protein</fullName>
    </recommendedName>
</protein>
<proteinExistence type="predicted"/>
<feature type="domain" description="RDRP core" evidence="1">
    <location>
        <begin position="118"/>
        <end position="441"/>
    </location>
</feature>
<sequence length="545" mass="63203">MSKYKKSLRYVYKIHSSLLKNNKWSLTLSPYEARRSGDVVSLASSQAIDFVDELSGSGFSETRVRELKSEIKRLKREKTSKPHLKKIKWLFEQLDELLFIKDYICVIMDNKDKDFDRANEGFYFNEMRFTRLYGTTGGVKNQTIVYVSEKISRQLKVKIENNRNLHIETVPARLEAYKSLVSSASTPVPCPDGVILVNDYVHEIEADIIRISDDKHSQQPVLSEVRSKVKLNINDGYGLISPELSKRWAEHLGLDYIPSGFIVRNSFCKGSLFTYDFKLWAEEVAGTNEISDAWETKKDISKAQMILTTSMLKLWDSYENMEHYLRSCKEHGYTFRVTKVTPEVLENERNLNYQFIQSLDLSDTAIDELIEPTVNEIKEVLGEDWRKSLLFLKGTHLTDKNIESLTYDFAQALMIDEEMINDPFVKSKIHQMIDERINHAKIGDLKIRGNYSFVAGDPYALCQAMFSLKVTGLLQEGEFYSKYWLDRDVDKVAAFRAPMTSHNNNRILRLKETEEMQKWFRYMNTVTILNAWDTTTHALNGCDMD</sequence>
<gene>
    <name evidence="2" type="ORF">GK047_19630</name>
</gene>
<dbReference type="EMBL" id="JAAIKC010000008">
    <property type="protein sequence ID" value="NEW08215.1"/>
    <property type="molecule type" value="Genomic_DNA"/>
</dbReference>
<accession>A0A6G4A1G3</accession>
<dbReference type="Pfam" id="PF05183">
    <property type="entry name" value="RdRP"/>
    <property type="match status" value="1"/>
</dbReference>
<dbReference type="RefSeq" id="WP_163950610.1">
    <property type="nucleotide sequence ID" value="NZ_JAAIKC010000008.1"/>
</dbReference>